<dbReference type="STRING" id="1685378.AVO44_18540"/>
<reference evidence="2" key="1">
    <citation type="submission" date="2015-12" db="EMBL/GenBank/DDBJ databases">
        <authorList>
            <person name="Zhang G."/>
            <person name="Stingl U."/>
        </authorList>
    </citation>
    <scope>NUCLEOTIDE SEQUENCE [LARGE SCALE GENOMIC DNA]</scope>
    <source>
        <strain evidence="2">ZGT108</strain>
    </source>
</reference>
<gene>
    <name evidence="1" type="ORF">AVO44_18540</name>
</gene>
<evidence type="ECO:0000313" key="2">
    <source>
        <dbReference type="Proteomes" id="UP000053690"/>
    </source>
</evidence>
<accession>A0A0X3TNC0</accession>
<dbReference type="GO" id="GO:0005506">
    <property type="term" value="F:iron ion binding"/>
    <property type="evidence" value="ECO:0007669"/>
    <property type="project" value="InterPro"/>
</dbReference>
<comment type="caution">
    <text evidence="1">The sequence shown here is derived from an EMBL/GenBank/DDBJ whole genome shotgun (WGS) entry which is preliminary data.</text>
</comment>
<dbReference type="GO" id="GO:0004497">
    <property type="term" value="F:monooxygenase activity"/>
    <property type="evidence" value="ECO:0007669"/>
    <property type="project" value="InterPro"/>
</dbReference>
<sequence length="73" mass="8196">MWVPEGDGYADLGSHESFAKGAPYNSFALLEVRVLFEELAKRIKTIEPDGPEAFVRSNFVNGIKRMPVRVTLQ</sequence>
<dbReference type="Gene3D" id="1.10.630.10">
    <property type="entry name" value="Cytochrome P450"/>
    <property type="match status" value="1"/>
</dbReference>
<keyword evidence="2" id="KW-1185">Reference proteome</keyword>
<dbReference type="AlphaFoldDB" id="A0A0X3TNC0"/>
<dbReference type="InterPro" id="IPR036396">
    <property type="entry name" value="Cyt_P450_sf"/>
</dbReference>
<organism evidence="1 2">
    <name type="scientific">Ruegeria profundi</name>
    <dbReference type="NCBI Taxonomy" id="1685378"/>
    <lineage>
        <taxon>Bacteria</taxon>
        <taxon>Pseudomonadati</taxon>
        <taxon>Pseudomonadota</taxon>
        <taxon>Alphaproteobacteria</taxon>
        <taxon>Rhodobacterales</taxon>
        <taxon>Roseobacteraceae</taxon>
        <taxon>Ruegeria</taxon>
    </lineage>
</organism>
<dbReference type="GO" id="GO:0020037">
    <property type="term" value="F:heme binding"/>
    <property type="evidence" value="ECO:0007669"/>
    <property type="project" value="InterPro"/>
</dbReference>
<name>A0A0X3TNC0_9RHOB</name>
<evidence type="ECO:0008006" key="3">
    <source>
        <dbReference type="Google" id="ProtNLM"/>
    </source>
</evidence>
<evidence type="ECO:0000313" key="1">
    <source>
        <dbReference type="EMBL" id="KUJ77203.1"/>
    </source>
</evidence>
<dbReference type="Proteomes" id="UP000053690">
    <property type="component" value="Unassembled WGS sequence"/>
</dbReference>
<dbReference type="GO" id="GO:0016705">
    <property type="term" value="F:oxidoreductase activity, acting on paired donors, with incorporation or reduction of molecular oxygen"/>
    <property type="evidence" value="ECO:0007669"/>
    <property type="project" value="InterPro"/>
</dbReference>
<dbReference type="EMBL" id="LQBP01000012">
    <property type="protein sequence ID" value="KUJ77203.1"/>
    <property type="molecule type" value="Genomic_DNA"/>
</dbReference>
<proteinExistence type="predicted"/>
<protein>
    <recommendedName>
        <fullName evidence="3">Cytochrome</fullName>
    </recommendedName>
</protein>